<keyword evidence="10" id="KW-1185">Reference proteome</keyword>
<dbReference type="GO" id="GO:0009279">
    <property type="term" value="C:cell outer membrane"/>
    <property type="evidence" value="ECO:0007669"/>
    <property type="project" value="UniProtKB-SubCell"/>
</dbReference>
<dbReference type="Gene3D" id="3.30.1330.60">
    <property type="entry name" value="OmpA-like domain"/>
    <property type="match status" value="1"/>
</dbReference>
<name>K9WA68_9CYAN</name>
<protein>
    <submittedName>
        <fullName evidence="9">Outer membrane protein/peptidoglycan-associated (Lipo)protein</fullName>
    </submittedName>
</protein>
<dbReference type="HOGENOM" id="CLU_975383_0_0_3"/>
<dbReference type="AlphaFoldDB" id="K9WA68"/>
<evidence type="ECO:0000256" key="6">
    <source>
        <dbReference type="SAM" id="MobiDB-lite"/>
    </source>
</evidence>
<feature type="domain" description="OmpA-like" evidence="8">
    <location>
        <begin position="178"/>
        <end position="292"/>
    </location>
</feature>
<dbReference type="PRINTS" id="PR01021">
    <property type="entry name" value="OMPADOMAIN"/>
</dbReference>
<proteinExistence type="predicted"/>
<sequence length="292" mass="31797">MTQSTSSATKTSPKRSTTRPWWLLVLIFRLLLLGVGGGLALIGGIVLANVYPNPNPEKPLILKVLEGLDKKSLVRTSSSSPQTPSTSTTGSLELTPVQRQQAQAKLNQLQAQLNSMNEAVETLETQLGTSRANETLETRMQAIALQLEGVSSVNPDVQAMGNSSANQLMPVSDSLLSADKLKVTLPSDLLFEQSNSNLRPEASLILDKIITDLRGYPSSTIRITAHMDTNSNADADRELSFRRAKAVQQYLVSALGDQYRWVVVGYGGTRPLIANDTDANRQRNRRVEIAVD</sequence>
<comment type="subcellular location">
    <subcellularLocation>
        <location evidence="1">Cell outer membrane</location>
    </subcellularLocation>
</comment>
<dbReference type="eggNOG" id="COG2885">
    <property type="taxonomic scope" value="Bacteria"/>
</dbReference>
<keyword evidence="7" id="KW-1133">Transmembrane helix</keyword>
<feature type="region of interest" description="Disordered" evidence="6">
    <location>
        <begin position="73"/>
        <end position="93"/>
    </location>
</feature>
<dbReference type="InterPro" id="IPR036737">
    <property type="entry name" value="OmpA-like_sf"/>
</dbReference>
<reference evidence="9 10" key="1">
    <citation type="submission" date="2012-06" db="EMBL/GenBank/DDBJ databases">
        <title>Finished chromosome of genome of Microcoleus sp. PCC 7113.</title>
        <authorList>
            <consortium name="US DOE Joint Genome Institute"/>
            <person name="Gugger M."/>
            <person name="Coursin T."/>
            <person name="Rippka R."/>
            <person name="Tandeau De Marsac N."/>
            <person name="Huntemann M."/>
            <person name="Wei C.-L."/>
            <person name="Han J."/>
            <person name="Detter J.C."/>
            <person name="Han C."/>
            <person name="Tapia R."/>
            <person name="Chen A."/>
            <person name="Kyrpides N."/>
            <person name="Mavromatis K."/>
            <person name="Markowitz V."/>
            <person name="Szeto E."/>
            <person name="Ivanova N."/>
            <person name="Pagani I."/>
            <person name="Pati A."/>
            <person name="Goodwin L."/>
            <person name="Nordberg H.P."/>
            <person name="Cantor M.N."/>
            <person name="Hua S.X."/>
            <person name="Woyke T."/>
            <person name="Kerfeld C.A."/>
        </authorList>
    </citation>
    <scope>NUCLEOTIDE SEQUENCE [LARGE SCALE GENOMIC DNA]</scope>
    <source>
        <strain evidence="9 10">PCC 7113</strain>
    </source>
</reference>
<evidence type="ECO:0000313" key="9">
    <source>
        <dbReference type="EMBL" id="AFZ16711.1"/>
    </source>
</evidence>
<evidence type="ECO:0000256" key="7">
    <source>
        <dbReference type="SAM" id="Phobius"/>
    </source>
</evidence>
<evidence type="ECO:0000259" key="8">
    <source>
        <dbReference type="PROSITE" id="PS51123"/>
    </source>
</evidence>
<dbReference type="KEGG" id="mic:Mic7113_0803"/>
<evidence type="ECO:0000256" key="4">
    <source>
        <dbReference type="PROSITE-ProRule" id="PRU00473"/>
    </source>
</evidence>
<dbReference type="EMBL" id="CP003630">
    <property type="protein sequence ID" value="AFZ16711.1"/>
    <property type="molecule type" value="Genomic_DNA"/>
</dbReference>
<dbReference type="Proteomes" id="UP000010471">
    <property type="component" value="Chromosome"/>
</dbReference>
<dbReference type="RefSeq" id="WP_015180874.1">
    <property type="nucleotide sequence ID" value="NC_019738.1"/>
</dbReference>
<evidence type="ECO:0000256" key="2">
    <source>
        <dbReference type="ARBA" id="ARBA00023136"/>
    </source>
</evidence>
<feature type="coiled-coil region" evidence="5">
    <location>
        <begin position="99"/>
        <end position="126"/>
    </location>
</feature>
<organism evidence="9 10">
    <name type="scientific">Allocoleopsis franciscana PCC 7113</name>
    <dbReference type="NCBI Taxonomy" id="1173027"/>
    <lineage>
        <taxon>Bacteria</taxon>
        <taxon>Bacillati</taxon>
        <taxon>Cyanobacteriota</taxon>
        <taxon>Cyanophyceae</taxon>
        <taxon>Coleofasciculales</taxon>
        <taxon>Coleofasciculaceae</taxon>
        <taxon>Allocoleopsis</taxon>
        <taxon>Allocoleopsis franciscana</taxon>
    </lineage>
</organism>
<feature type="transmembrane region" description="Helical" evidence="7">
    <location>
        <begin position="21"/>
        <end position="51"/>
    </location>
</feature>
<dbReference type="InterPro" id="IPR006665">
    <property type="entry name" value="OmpA-like"/>
</dbReference>
<dbReference type="PROSITE" id="PS51123">
    <property type="entry name" value="OMPA_2"/>
    <property type="match status" value="1"/>
</dbReference>
<keyword evidence="5" id="KW-0175">Coiled coil</keyword>
<accession>K9WA68</accession>
<dbReference type="CDD" id="cd07185">
    <property type="entry name" value="OmpA_C-like"/>
    <property type="match status" value="1"/>
</dbReference>
<feature type="compositionally biased region" description="Low complexity" evidence="6">
    <location>
        <begin position="76"/>
        <end position="91"/>
    </location>
</feature>
<keyword evidence="3" id="KW-0998">Cell outer membrane</keyword>
<gene>
    <name evidence="9" type="ORF">Mic7113_0803</name>
</gene>
<keyword evidence="2 4" id="KW-0472">Membrane</keyword>
<dbReference type="OrthoDB" id="571892at2"/>
<evidence type="ECO:0000256" key="5">
    <source>
        <dbReference type="SAM" id="Coils"/>
    </source>
</evidence>
<keyword evidence="7" id="KW-0812">Transmembrane</keyword>
<dbReference type="Pfam" id="PF00691">
    <property type="entry name" value="OmpA"/>
    <property type="match status" value="1"/>
</dbReference>
<evidence type="ECO:0000256" key="3">
    <source>
        <dbReference type="ARBA" id="ARBA00023237"/>
    </source>
</evidence>
<dbReference type="STRING" id="1173027.Mic7113_0803"/>
<dbReference type="PANTHER" id="PTHR30329">
    <property type="entry name" value="STATOR ELEMENT OF FLAGELLAR MOTOR COMPLEX"/>
    <property type="match status" value="1"/>
</dbReference>
<evidence type="ECO:0000313" key="10">
    <source>
        <dbReference type="Proteomes" id="UP000010471"/>
    </source>
</evidence>
<dbReference type="InterPro" id="IPR050330">
    <property type="entry name" value="Bact_OuterMem_StrucFunc"/>
</dbReference>
<dbReference type="PANTHER" id="PTHR30329:SF21">
    <property type="entry name" value="LIPOPROTEIN YIAD-RELATED"/>
    <property type="match status" value="1"/>
</dbReference>
<dbReference type="InterPro" id="IPR006664">
    <property type="entry name" value="OMP_bac"/>
</dbReference>
<dbReference type="SUPFAM" id="SSF103088">
    <property type="entry name" value="OmpA-like"/>
    <property type="match status" value="1"/>
</dbReference>
<evidence type="ECO:0000256" key="1">
    <source>
        <dbReference type="ARBA" id="ARBA00004442"/>
    </source>
</evidence>